<evidence type="ECO:0000256" key="13">
    <source>
        <dbReference type="PROSITE-ProRule" id="PRU10072"/>
    </source>
</evidence>
<evidence type="ECO:0000256" key="11">
    <source>
        <dbReference type="ARBA" id="ARBA00064140"/>
    </source>
</evidence>
<keyword evidence="5" id="KW-0007">Acetylation</keyword>
<evidence type="ECO:0000256" key="9">
    <source>
        <dbReference type="ARBA" id="ARBA00052069"/>
    </source>
</evidence>
<dbReference type="AlphaFoldDB" id="A0A8S4A4I7"/>
<dbReference type="GO" id="GO:0097510">
    <property type="term" value="P:base-excision repair, AP site formation via deaminated base removal"/>
    <property type="evidence" value="ECO:0007669"/>
    <property type="project" value="TreeGrafter"/>
</dbReference>
<dbReference type="InterPro" id="IPR036895">
    <property type="entry name" value="Uracil-DNA_glycosylase-like_sf"/>
</dbReference>
<dbReference type="GO" id="GO:0005739">
    <property type="term" value="C:mitochondrion"/>
    <property type="evidence" value="ECO:0007669"/>
    <property type="project" value="UniProtKB-SubCell"/>
</dbReference>
<evidence type="ECO:0000256" key="5">
    <source>
        <dbReference type="ARBA" id="ARBA00022990"/>
    </source>
</evidence>
<evidence type="ECO:0000256" key="8">
    <source>
        <dbReference type="ARBA" id="ARBA00023242"/>
    </source>
</evidence>
<evidence type="ECO:0000256" key="12">
    <source>
        <dbReference type="HAMAP-Rule" id="MF_03166"/>
    </source>
</evidence>
<dbReference type="NCBIfam" id="TIGR00628">
    <property type="entry name" value="ung"/>
    <property type="match status" value="1"/>
</dbReference>
<keyword evidence="17" id="KW-1185">Reference proteome</keyword>
<dbReference type="NCBIfam" id="NF003589">
    <property type="entry name" value="PRK05254.1-2"/>
    <property type="match status" value="1"/>
</dbReference>
<evidence type="ECO:0000313" key="16">
    <source>
        <dbReference type="EMBL" id="CAG5134945.1"/>
    </source>
</evidence>
<keyword evidence="3 12" id="KW-0227">DNA damage</keyword>
<evidence type="ECO:0000256" key="2">
    <source>
        <dbReference type="ARBA" id="ARBA00022553"/>
    </source>
</evidence>
<dbReference type="GO" id="GO:0004844">
    <property type="term" value="F:uracil DNA N-glycosylase activity"/>
    <property type="evidence" value="ECO:0007669"/>
    <property type="project" value="UniProtKB-UniRule"/>
</dbReference>
<keyword evidence="4 12" id="KW-0378">Hydrolase</keyword>
<dbReference type="Proteomes" id="UP000678393">
    <property type="component" value="Unassembled WGS sequence"/>
</dbReference>
<comment type="catalytic activity">
    <reaction evidence="12 14">
        <text>Hydrolyzes single-stranded DNA or mismatched double-stranded DNA and polynucleotides, releasing free uracil.</text>
        <dbReference type="EC" id="3.2.2.27"/>
    </reaction>
</comment>
<dbReference type="SMART" id="SM00987">
    <property type="entry name" value="UreE_C"/>
    <property type="match status" value="1"/>
</dbReference>
<gene>
    <name evidence="16" type="ORF">CUNI_LOCUS20503</name>
</gene>
<dbReference type="InterPro" id="IPR005122">
    <property type="entry name" value="Uracil-DNA_glycosylase-like"/>
</dbReference>
<sequence length="346" mass="38686">MKACVTQTFLWLTNKAVLQRKLYFTMSQSKISAFFKSPSGQKRTRADHITTADVDKSKSLTNVSHYAKPPIKRSKTIEKDSDVKDLDTASKMLNSEQDRIEQNKIAAKLKLLKSKTNGLVVNIGPSWFTALEAEFSKEYFSKLSQFIATEREKSTIYPPPEHVFTWTTACDIRSVKVVIIGQDPYHGPKQAHGLCFSVLPGVKPPPSLENMFKELESDIEGFKHAGHGNLIGWAQQGVLLLNACLTVRAGQPNSHAGKGWEKFTDATIHWLNSNLKGLVFLVWGAYAQKKGACIDKKKHHILTAVHPSPLSAHRGFFGCKHFSHCNELLIADGQKPINWKHLPETV</sequence>
<name>A0A8S4A4I7_9EUPU</name>
<dbReference type="EMBL" id="CAJHNH020007778">
    <property type="protein sequence ID" value="CAG5134945.1"/>
    <property type="molecule type" value="Genomic_DNA"/>
</dbReference>
<reference evidence="16" key="1">
    <citation type="submission" date="2021-04" db="EMBL/GenBank/DDBJ databases">
        <authorList>
            <consortium name="Molecular Ecology Group"/>
        </authorList>
    </citation>
    <scope>NUCLEOTIDE SEQUENCE</scope>
</reference>
<comment type="subunit">
    <text evidence="11">Interacts with RPA2 subunit of the RPA trimer; this interaction mediates UNG2 recruitment to RPA-coated single-stranded DNA at stalled replication forks. Interacts with PCNA; this interaction mediates UNG2 recruitment to S-phase replication foci. Interacts (via N-terminus) with FAM72A.</text>
</comment>
<comment type="subcellular location">
    <subcellularLocation>
        <location evidence="12">Mitochondrion</location>
    </subcellularLocation>
    <subcellularLocation>
        <location evidence="12">Nucleus</location>
    </subcellularLocation>
</comment>
<keyword evidence="7 12" id="KW-0234">DNA repair</keyword>
<keyword evidence="6 12" id="KW-0496">Mitochondrion</keyword>
<dbReference type="NCBIfam" id="NF003592">
    <property type="entry name" value="PRK05254.1-5"/>
    <property type="match status" value="1"/>
</dbReference>
<evidence type="ECO:0000256" key="14">
    <source>
        <dbReference type="RuleBase" id="RU003780"/>
    </source>
</evidence>
<dbReference type="EC" id="3.2.2.27" evidence="12 14"/>
<comment type="catalytic activity">
    <reaction evidence="9">
        <text>a 2'-deoxyuridine in double-stranded DNA + H2O = a 2'-deoxyribose 5'-monophosphate in double-stranded DNA + uracil</text>
        <dbReference type="Rhea" id="RHEA:81455"/>
        <dbReference type="Rhea" id="RHEA-COMP:14231"/>
        <dbReference type="Rhea" id="RHEA-COMP:17071"/>
        <dbReference type="ChEBI" id="CHEBI:15377"/>
        <dbReference type="ChEBI" id="CHEBI:17568"/>
        <dbReference type="ChEBI" id="CHEBI:133902"/>
        <dbReference type="ChEBI" id="CHEBI:139095"/>
    </reaction>
    <physiologicalReaction direction="left-to-right" evidence="9">
        <dbReference type="Rhea" id="RHEA:81456"/>
    </physiologicalReaction>
</comment>
<evidence type="ECO:0000313" key="17">
    <source>
        <dbReference type="Proteomes" id="UP000678393"/>
    </source>
</evidence>
<dbReference type="NCBIfam" id="NF003591">
    <property type="entry name" value="PRK05254.1-4"/>
    <property type="match status" value="1"/>
</dbReference>
<accession>A0A8S4A4I7</accession>
<evidence type="ECO:0000256" key="4">
    <source>
        <dbReference type="ARBA" id="ARBA00022801"/>
    </source>
</evidence>
<evidence type="ECO:0000256" key="6">
    <source>
        <dbReference type="ARBA" id="ARBA00023128"/>
    </source>
</evidence>
<dbReference type="InterPro" id="IPR002043">
    <property type="entry name" value="UDG_fam1"/>
</dbReference>
<comment type="catalytic activity">
    <reaction evidence="10">
        <text>a 2'-deoxyuridine in single-stranded DNA + H2O = a 2'-deoxyribose 5'-monophosphate in single-stranded DNA + uracil</text>
        <dbReference type="Rhea" id="RHEA:81459"/>
        <dbReference type="Rhea" id="RHEA-COMP:12847"/>
        <dbReference type="Rhea" id="RHEA-COMP:19684"/>
        <dbReference type="ChEBI" id="CHEBI:15377"/>
        <dbReference type="ChEBI" id="CHEBI:17568"/>
        <dbReference type="ChEBI" id="CHEBI:133902"/>
        <dbReference type="ChEBI" id="CHEBI:139095"/>
    </reaction>
    <physiologicalReaction direction="left-to-right" evidence="10">
        <dbReference type="Rhea" id="RHEA:81460"/>
    </physiologicalReaction>
</comment>
<comment type="function">
    <text evidence="12 14">Excises uracil residues from the DNA which can arise as a result of misincorporation of dUMP residues by DNA polymerase or due to deamination of cytosine.</text>
</comment>
<dbReference type="FunFam" id="3.40.470.10:FF:000004">
    <property type="entry name" value="Uracil-DNA glycosylase"/>
    <property type="match status" value="1"/>
</dbReference>
<dbReference type="OrthoDB" id="10031947at2759"/>
<evidence type="ECO:0000256" key="3">
    <source>
        <dbReference type="ARBA" id="ARBA00022763"/>
    </source>
</evidence>
<feature type="active site" description="Proton acceptor" evidence="12 13">
    <location>
        <position position="183"/>
    </location>
</feature>
<proteinExistence type="inferred from homology"/>
<comment type="similarity">
    <text evidence="1 12 14">Belongs to the uracil-DNA glycosylase (UDG) superfamily. UNG family.</text>
</comment>
<dbReference type="CDD" id="cd10027">
    <property type="entry name" value="UDG-F1-like"/>
    <property type="match status" value="1"/>
</dbReference>
<feature type="domain" description="Uracil-DNA glycosylase-like" evidence="15">
    <location>
        <begin position="168"/>
        <end position="329"/>
    </location>
</feature>
<protein>
    <recommendedName>
        <fullName evidence="12 14">Uracil-DNA glycosylase</fullName>
        <shortName evidence="12">UDG</shortName>
        <ecNumber evidence="12 14">3.2.2.27</ecNumber>
    </recommendedName>
</protein>
<dbReference type="Pfam" id="PF03167">
    <property type="entry name" value="UDG"/>
    <property type="match status" value="1"/>
</dbReference>
<dbReference type="PROSITE" id="PS00130">
    <property type="entry name" value="U_DNA_GLYCOSYLASE"/>
    <property type="match status" value="1"/>
</dbReference>
<dbReference type="PANTHER" id="PTHR11264:SF0">
    <property type="entry name" value="URACIL-DNA GLYCOSYLASE"/>
    <property type="match status" value="1"/>
</dbReference>
<dbReference type="Gene3D" id="3.40.470.10">
    <property type="entry name" value="Uracil-DNA glycosylase-like domain"/>
    <property type="match status" value="1"/>
</dbReference>
<keyword evidence="2" id="KW-0597">Phosphoprotein</keyword>
<evidence type="ECO:0000256" key="10">
    <source>
        <dbReference type="ARBA" id="ARBA00052828"/>
    </source>
</evidence>
<evidence type="ECO:0000259" key="15">
    <source>
        <dbReference type="SMART" id="SM00986"/>
    </source>
</evidence>
<organism evidence="16 17">
    <name type="scientific">Candidula unifasciata</name>
    <dbReference type="NCBI Taxonomy" id="100452"/>
    <lineage>
        <taxon>Eukaryota</taxon>
        <taxon>Metazoa</taxon>
        <taxon>Spiralia</taxon>
        <taxon>Lophotrochozoa</taxon>
        <taxon>Mollusca</taxon>
        <taxon>Gastropoda</taxon>
        <taxon>Heterobranchia</taxon>
        <taxon>Euthyneura</taxon>
        <taxon>Panpulmonata</taxon>
        <taxon>Eupulmonata</taxon>
        <taxon>Stylommatophora</taxon>
        <taxon>Helicina</taxon>
        <taxon>Helicoidea</taxon>
        <taxon>Geomitridae</taxon>
        <taxon>Candidula</taxon>
    </lineage>
</organism>
<evidence type="ECO:0000256" key="1">
    <source>
        <dbReference type="ARBA" id="ARBA00008184"/>
    </source>
</evidence>
<dbReference type="GO" id="GO:0005654">
    <property type="term" value="C:nucleoplasm"/>
    <property type="evidence" value="ECO:0007669"/>
    <property type="project" value="UniProtKB-ARBA"/>
</dbReference>
<evidence type="ECO:0000256" key="7">
    <source>
        <dbReference type="ARBA" id="ARBA00023204"/>
    </source>
</evidence>
<keyword evidence="8 12" id="KW-0539">Nucleus</keyword>
<dbReference type="SUPFAM" id="SSF52141">
    <property type="entry name" value="Uracil-DNA glycosylase-like"/>
    <property type="match status" value="1"/>
</dbReference>
<dbReference type="PANTHER" id="PTHR11264">
    <property type="entry name" value="URACIL-DNA GLYCOSYLASE"/>
    <property type="match status" value="1"/>
</dbReference>
<dbReference type="InterPro" id="IPR018085">
    <property type="entry name" value="Ura-DNA_Glyclase_AS"/>
</dbReference>
<comment type="caution">
    <text evidence="16">The sequence shown here is derived from an EMBL/GenBank/DDBJ whole genome shotgun (WGS) entry which is preliminary data.</text>
</comment>
<dbReference type="HAMAP" id="MF_00148">
    <property type="entry name" value="UDG"/>
    <property type="match status" value="1"/>
</dbReference>
<dbReference type="NCBIfam" id="NF003588">
    <property type="entry name" value="PRK05254.1-1"/>
    <property type="match status" value="1"/>
</dbReference>
<dbReference type="SMART" id="SM00986">
    <property type="entry name" value="UDG"/>
    <property type="match status" value="1"/>
</dbReference>